<evidence type="ECO:0000256" key="5">
    <source>
        <dbReference type="SAM" id="Coils"/>
    </source>
</evidence>
<dbReference type="Proteomes" id="UP001432322">
    <property type="component" value="Unassembled WGS sequence"/>
</dbReference>
<evidence type="ECO:0000313" key="8">
    <source>
        <dbReference type="Proteomes" id="UP001432322"/>
    </source>
</evidence>
<protein>
    <recommendedName>
        <fullName evidence="6">BZIP domain-containing protein</fullName>
    </recommendedName>
</protein>
<organism evidence="7 8">
    <name type="scientific">Pristionchus fissidentatus</name>
    <dbReference type="NCBI Taxonomy" id="1538716"/>
    <lineage>
        <taxon>Eukaryota</taxon>
        <taxon>Metazoa</taxon>
        <taxon>Ecdysozoa</taxon>
        <taxon>Nematoda</taxon>
        <taxon>Chromadorea</taxon>
        <taxon>Rhabditida</taxon>
        <taxon>Rhabditina</taxon>
        <taxon>Diplogasteromorpha</taxon>
        <taxon>Diplogasteroidea</taxon>
        <taxon>Neodiplogasteridae</taxon>
        <taxon>Pristionchus</taxon>
    </lineage>
</organism>
<keyword evidence="3" id="KW-0804">Transcription</keyword>
<proteinExistence type="predicted"/>
<keyword evidence="2" id="KW-0805">Transcription regulation</keyword>
<evidence type="ECO:0000256" key="1">
    <source>
        <dbReference type="ARBA" id="ARBA00004123"/>
    </source>
</evidence>
<feature type="coiled-coil region" evidence="5">
    <location>
        <begin position="322"/>
        <end position="349"/>
    </location>
</feature>
<feature type="non-terminal residue" evidence="7">
    <location>
        <position position="1"/>
    </location>
</feature>
<evidence type="ECO:0000259" key="6">
    <source>
        <dbReference type="PROSITE" id="PS50217"/>
    </source>
</evidence>
<keyword evidence="8" id="KW-1185">Reference proteome</keyword>
<dbReference type="InterPro" id="IPR004827">
    <property type="entry name" value="bZIP"/>
</dbReference>
<dbReference type="GO" id="GO:0005634">
    <property type="term" value="C:nucleus"/>
    <property type="evidence" value="ECO:0007669"/>
    <property type="project" value="UniProtKB-SubCell"/>
</dbReference>
<dbReference type="PROSITE" id="PS50217">
    <property type="entry name" value="BZIP"/>
    <property type="match status" value="1"/>
</dbReference>
<keyword evidence="4" id="KW-0539">Nucleus</keyword>
<keyword evidence="5" id="KW-0175">Coiled coil</keyword>
<dbReference type="Pfam" id="PF07716">
    <property type="entry name" value="bZIP_2"/>
    <property type="match status" value="1"/>
</dbReference>
<dbReference type="PANTHER" id="PTHR19304">
    <property type="entry name" value="CYCLIC-AMP RESPONSE ELEMENT BINDING PROTEIN"/>
    <property type="match status" value="1"/>
</dbReference>
<dbReference type="EMBL" id="BTSY01000007">
    <property type="protein sequence ID" value="GMT35995.1"/>
    <property type="molecule type" value="Genomic_DNA"/>
</dbReference>
<comment type="caution">
    <text evidence="7">The sequence shown here is derived from an EMBL/GenBank/DDBJ whole genome shotgun (WGS) entry which is preliminary data.</text>
</comment>
<evidence type="ECO:0000256" key="2">
    <source>
        <dbReference type="ARBA" id="ARBA00023015"/>
    </source>
</evidence>
<dbReference type="Gene3D" id="1.20.5.170">
    <property type="match status" value="2"/>
</dbReference>
<evidence type="ECO:0000256" key="3">
    <source>
        <dbReference type="ARBA" id="ARBA00023163"/>
    </source>
</evidence>
<name>A0AAV5WZE8_9BILA</name>
<dbReference type="SMART" id="SM00338">
    <property type="entry name" value="BRLZ"/>
    <property type="match status" value="2"/>
</dbReference>
<accession>A0AAV5WZE8</accession>
<feature type="domain" description="BZIP" evidence="6">
    <location>
        <begin position="304"/>
        <end position="364"/>
    </location>
</feature>
<dbReference type="InterPro" id="IPR051027">
    <property type="entry name" value="bZIP_transcription_factors"/>
</dbReference>
<reference evidence="7" key="1">
    <citation type="submission" date="2023-10" db="EMBL/GenBank/DDBJ databases">
        <title>Genome assembly of Pristionchus species.</title>
        <authorList>
            <person name="Yoshida K."/>
            <person name="Sommer R.J."/>
        </authorList>
    </citation>
    <scope>NUCLEOTIDE SEQUENCE</scope>
    <source>
        <strain evidence="7">RS5133</strain>
    </source>
</reference>
<evidence type="ECO:0000313" key="7">
    <source>
        <dbReference type="EMBL" id="GMT35995.1"/>
    </source>
</evidence>
<dbReference type="AlphaFoldDB" id="A0AAV5WZE8"/>
<evidence type="ECO:0000256" key="4">
    <source>
        <dbReference type="ARBA" id="ARBA00023242"/>
    </source>
</evidence>
<dbReference type="GO" id="GO:0003700">
    <property type="term" value="F:DNA-binding transcription factor activity"/>
    <property type="evidence" value="ECO:0007669"/>
    <property type="project" value="InterPro"/>
</dbReference>
<dbReference type="SUPFAM" id="SSF57959">
    <property type="entry name" value="Leucine zipper domain"/>
    <property type="match status" value="2"/>
</dbReference>
<dbReference type="InterPro" id="IPR046347">
    <property type="entry name" value="bZIP_sf"/>
</dbReference>
<sequence>ALDFLFPSRAPLIKDQDVGNFAFSLSPSAPSCPRMPTVTGVAIDPIVTDSEKEVKEEPRPIKEEPIDVGEEALTNLRQSIDLAAMNRDDIGAAATLLSLATGFDLTLRVPQGGQIDAESKDGIPLVHTAATATAFVLPDREAEDNIALLGSSIFDPALVRRRKSFSLRFSSSEEDEKKLYISHENELFAKIPPKRGRPMKRKYSIQEVTTDPKKRRLACNRDAALRYREKKKLATMDLKNEQVHGTIRNKFLMRQVVELNNEINIWKCRFQQKFNIIPKFAFEMEKVSRSSSISMSSTDSHDSEGSQVDRAELNRLAALKYRAKKKEELESLKKEEAYLTDRNASLQTQSMNLHAEILELRAKMGFGHITTTSDVLFQYL</sequence>
<gene>
    <name evidence="7" type="ORF">PFISCL1PPCAC_27292</name>
</gene>
<comment type="subcellular location">
    <subcellularLocation>
        <location evidence="1">Nucleus</location>
    </subcellularLocation>
</comment>